<comment type="caution">
    <text evidence="1">The sequence shown here is derived from an EMBL/GenBank/DDBJ whole genome shotgun (WGS) entry which is preliminary data.</text>
</comment>
<organism evidence="1 2">
    <name type="scientific">Myriangium duriaei CBS 260.36</name>
    <dbReference type="NCBI Taxonomy" id="1168546"/>
    <lineage>
        <taxon>Eukaryota</taxon>
        <taxon>Fungi</taxon>
        <taxon>Dikarya</taxon>
        <taxon>Ascomycota</taxon>
        <taxon>Pezizomycotina</taxon>
        <taxon>Dothideomycetes</taxon>
        <taxon>Dothideomycetidae</taxon>
        <taxon>Myriangiales</taxon>
        <taxon>Myriangiaceae</taxon>
        <taxon>Myriangium</taxon>
    </lineage>
</organism>
<proteinExistence type="predicted"/>
<gene>
    <name evidence="1" type="ORF">K461DRAFT_296276</name>
</gene>
<evidence type="ECO:0000313" key="2">
    <source>
        <dbReference type="Proteomes" id="UP000799439"/>
    </source>
</evidence>
<reference evidence="1" key="1">
    <citation type="journal article" date="2020" name="Stud. Mycol.">
        <title>101 Dothideomycetes genomes: a test case for predicting lifestyles and emergence of pathogens.</title>
        <authorList>
            <person name="Haridas S."/>
            <person name="Albert R."/>
            <person name="Binder M."/>
            <person name="Bloem J."/>
            <person name="Labutti K."/>
            <person name="Salamov A."/>
            <person name="Andreopoulos B."/>
            <person name="Baker S."/>
            <person name="Barry K."/>
            <person name="Bills G."/>
            <person name="Bluhm B."/>
            <person name="Cannon C."/>
            <person name="Castanera R."/>
            <person name="Culley D."/>
            <person name="Daum C."/>
            <person name="Ezra D."/>
            <person name="Gonzalez J."/>
            <person name="Henrissat B."/>
            <person name="Kuo A."/>
            <person name="Liang C."/>
            <person name="Lipzen A."/>
            <person name="Lutzoni F."/>
            <person name="Magnuson J."/>
            <person name="Mondo S."/>
            <person name="Nolan M."/>
            <person name="Ohm R."/>
            <person name="Pangilinan J."/>
            <person name="Park H.-J."/>
            <person name="Ramirez L."/>
            <person name="Alfaro M."/>
            <person name="Sun H."/>
            <person name="Tritt A."/>
            <person name="Yoshinaga Y."/>
            <person name="Zwiers L.-H."/>
            <person name="Turgeon B."/>
            <person name="Goodwin S."/>
            <person name="Spatafora J."/>
            <person name="Crous P."/>
            <person name="Grigoriev I."/>
        </authorList>
    </citation>
    <scope>NUCLEOTIDE SEQUENCE</scope>
    <source>
        <strain evidence="1">CBS 260.36</strain>
    </source>
</reference>
<dbReference type="EMBL" id="ML996090">
    <property type="protein sequence ID" value="KAF2149859.1"/>
    <property type="molecule type" value="Genomic_DNA"/>
</dbReference>
<sequence length="234" mass="26687">MAPLTRSATAKLASSQGVVPRLDRTRPSIFEVLPSNIIGRLLDFMAECPLEYYGFQCACHYTLLLFNANIKPMLEPLLEIEEGSGHSLARERWRQGLLQYTAETPEVNESDKVCNMHLVANKAALSTNHSTTLGVLDKLPPEILNDILDYMVERPLKYRGFSCVSHYALQLFNARLEPIVVPLLRSSPLTGEWPQLSFTGKLWRRIEDVRLMEMYKKEMDCCCYPAFIDEDDDL</sequence>
<name>A0A9P4IW18_9PEZI</name>
<dbReference type="Proteomes" id="UP000799439">
    <property type="component" value="Unassembled WGS sequence"/>
</dbReference>
<keyword evidence="2" id="KW-1185">Reference proteome</keyword>
<dbReference type="AlphaFoldDB" id="A0A9P4IW18"/>
<protein>
    <submittedName>
        <fullName evidence="1">Uncharacterized protein</fullName>
    </submittedName>
</protein>
<evidence type="ECO:0000313" key="1">
    <source>
        <dbReference type="EMBL" id="KAF2149859.1"/>
    </source>
</evidence>
<accession>A0A9P4IW18</accession>